<comment type="catalytic activity">
    <reaction evidence="7">
        <text>L-threonyl-[protein] + ATP = O-phospho-L-threonyl-[protein] + ADP + H(+)</text>
        <dbReference type="Rhea" id="RHEA:46608"/>
        <dbReference type="Rhea" id="RHEA-COMP:11060"/>
        <dbReference type="Rhea" id="RHEA-COMP:11605"/>
        <dbReference type="ChEBI" id="CHEBI:15378"/>
        <dbReference type="ChEBI" id="CHEBI:30013"/>
        <dbReference type="ChEBI" id="CHEBI:30616"/>
        <dbReference type="ChEBI" id="CHEBI:61977"/>
        <dbReference type="ChEBI" id="CHEBI:456216"/>
        <dbReference type="EC" id="2.7.11.1"/>
    </reaction>
</comment>
<feature type="compositionally biased region" description="Polar residues" evidence="9">
    <location>
        <begin position="102"/>
        <end position="112"/>
    </location>
</feature>
<feature type="region of interest" description="Disordered" evidence="9">
    <location>
        <begin position="15"/>
        <end position="43"/>
    </location>
</feature>
<evidence type="ECO:0000256" key="9">
    <source>
        <dbReference type="SAM" id="MobiDB-lite"/>
    </source>
</evidence>
<feature type="domain" description="Protein kinase" evidence="10">
    <location>
        <begin position="187"/>
        <end position="474"/>
    </location>
</feature>
<proteinExistence type="predicted"/>
<evidence type="ECO:0000256" key="4">
    <source>
        <dbReference type="ARBA" id="ARBA00022741"/>
    </source>
</evidence>
<dbReference type="AlphaFoldDB" id="A0A4Q9MM93"/>
<feature type="region of interest" description="Disordered" evidence="9">
    <location>
        <begin position="98"/>
        <end position="124"/>
    </location>
</feature>
<feature type="compositionally biased region" description="Basic residues" evidence="9">
    <location>
        <begin position="627"/>
        <end position="641"/>
    </location>
</feature>
<dbReference type="PANTHER" id="PTHR24356">
    <property type="entry name" value="SERINE/THREONINE-PROTEIN KINASE"/>
    <property type="match status" value="1"/>
</dbReference>
<dbReference type="InterPro" id="IPR011009">
    <property type="entry name" value="Kinase-like_dom_sf"/>
</dbReference>
<keyword evidence="4" id="KW-0547">Nucleotide-binding</keyword>
<dbReference type="SMART" id="SM00220">
    <property type="entry name" value="S_TKc"/>
    <property type="match status" value="1"/>
</dbReference>
<comment type="catalytic activity">
    <reaction evidence="8">
        <text>L-seryl-[protein] + ATP = O-phospho-L-seryl-[protein] + ADP + H(+)</text>
        <dbReference type="Rhea" id="RHEA:17989"/>
        <dbReference type="Rhea" id="RHEA-COMP:9863"/>
        <dbReference type="Rhea" id="RHEA-COMP:11604"/>
        <dbReference type="ChEBI" id="CHEBI:15378"/>
        <dbReference type="ChEBI" id="CHEBI:29999"/>
        <dbReference type="ChEBI" id="CHEBI:30616"/>
        <dbReference type="ChEBI" id="CHEBI:83421"/>
        <dbReference type="ChEBI" id="CHEBI:456216"/>
        <dbReference type="EC" id="2.7.11.1"/>
    </reaction>
</comment>
<evidence type="ECO:0000256" key="6">
    <source>
        <dbReference type="ARBA" id="ARBA00022840"/>
    </source>
</evidence>
<evidence type="ECO:0000256" key="3">
    <source>
        <dbReference type="ARBA" id="ARBA00022679"/>
    </source>
</evidence>
<dbReference type="Pfam" id="PF00069">
    <property type="entry name" value="Pkinase"/>
    <property type="match status" value="1"/>
</dbReference>
<evidence type="ECO:0000256" key="7">
    <source>
        <dbReference type="ARBA" id="ARBA00047899"/>
    </source>
</evidence>
<dbReference type="PROSITE" id="PS50011">
    <property type="entry name" value="PROTEIN_KINASE_DOM"/>
    <property type="match status" value="1"/>
</dbReference>
<evidence type="ECO:0000256" key="8">
    <source>
        <dbReference type="ARBA" id="ARBA00048679"/>
    </source>
</evidence>
<evidence type="ECO:0000259" key="10">
    <source>
        <dbReference type="PROSITE" id="PS50011"/>
    </source>
</evidence>
<evidence type="ECO:0000313" key="11">
    <source>
        <dbReference type="EMBL" id="TBU28197.1"/>
    </source>
</evidence>
<protein>
    <recommendedName>
        <fullName evidence="1">non-specific serine/threonine protein kinase</fullName>
        <ecNumber evidence="1">2.7.11.1</ecNumber>
    </recommendedName>
</protein>
<dbReference type="PROSITE" id="PS00108">
    <property type="entry name" value="PROTEIN_KINASE_ST"/>
    <property type="match status" value="1"/>
</dbReference>
<keyword evidence="2" id="KW-0723">Serine/threonine-protein kinase</keyword>
<reference evidence="11" key="1">
    <citation type="submission" date="2019-01" db="EMBL/GenBank/DDBJ databases">
        <title>Draft genome sequences of three monokaryotic isolates of the white-rot basidiomycete fungus Dichomitus squalens.</title>
        <authorList>
            <consortium name="DOE Joint Genome Institute"/>
            <person name="Lopez S.C."/>
            <person name="Andreopoulos B."/>
            <person name="Pangilinan J."/>
            <person name="Lipzen A."/>
            <person name="Riley R."/>
            <person name="Ahrendt S."/>
            <person name="Ng V."/>
            <person name="Barry K."/>
            <person name="Daum C."/>
            <person name="Grigoriev I.V."/>
            <person name="Hilden K.S."/>
            <person name="Makela M.R."/>
            <person name="de Vries R.P."/>
        </authorList>
    </citation>
    <scope>NUCLEOTIDE SEQUENCE [LARGE SCALE GENOMIC DNA]</scope>
    <source>
        <strain evidence="11">OM18370.1</strain>
    </source>
</reference>
<evidence type="ECO:0000256" key="5">
    <source>
        <dbReference type="ARBA" id="ARBA00022777"/>
    </source>
</evidence>
<dbReference type="InterPro" id="IPR000719">
    <property type="entry name" value="Prot_kinase_dom"/>
</dbReference>
<keyword evidence="6" id="KW-0067">ATP-binding</keyword>
<organism evidence="11">
    <name type="scientific">Dichomitus squalens</name>
    <dbReference type="NCBI Taxonomy" id="114155"/>
    <lineage>
        <taxon>Eukaryota</taxon>
        <taxon>Fungi</taxon>
        <taxon>Dikarya</taxon>
        <taxon>Basidiomycota</taxon>
        <taxon>Agaricomycotina</taxon>
        <taxon>Agaricomycetes</taxon>
        <taxon>Polyporales</taxon>
        <taxon>Polyporaceae</taxon>
        <taxon>Dichomitus</taxon>
    </lineage>
</organism>
<sequence length="877" mass="96364">MHAVMKRLTHSFKPLLGRAGRSKTSKTGSHLGAGEDRKQAPDSVPMIAVIPPLEDMHVYMDEDNLGNLIMRDVQCLPVVEDIFVACRSTTLAHISTEEAVDSKSNVQPSELTKASEPEQPKPLSVAEQRRKFIASLPLPPPPPIKPACQMPPELLTWMQLFQGDILDDEENGEGRTQLSETLSTQQLLVLSLLGKGAQGNVYLVKHRSKMVFYALKTIPKSTDKNGHYANLFAEQFALKMVAGDPRFVNLQGSFQDDECFYILTDLYAYGDLRSEMREVGKYGEEKARRYAVQIAVSVEALHKQRILHRDLKPDNLFLNSRHDIILGDFGLCRIFGRSIAEQPWRGAGVRAWMLPEDHPSQKQRMGGADKAKRVCGTPRYIAPEVYGLESDGWYSYSADIFSFGVILYELLHGKLPFGMKNDDVVEHLVVRTTRAELEVDQDVSEEAGDLLRLILAKDPGKRPSWAEIKQHAWFRSIEWDNVAPKSQPPTPIMFEHFDSSSEARATKFGKQTANNDPPYSFFDWTSPEIRCQPSVSTTSMYKVSRDWEPNADILEVMGWPVGCSQSIFATCPPTKPSPVHRTPLVVPGPLSTHQSSSAIVVQAHSGGPDPSTSDPSSMSPTSAVSLKGKKAHSQHGTSKRSTHSEPQALTRAVSALPASSPFSVLEVIDEAPVASRASSFDCVDIAKALDIMDSAILIHTRGEVGAHCSRWSSMPSNANVDATMTMPSTGVSPFFKCLGIDRAADLVTGSMALQPVRIRRDSSTILPFSDTVPQTLLDAGVIKSMSLASVLMDTPIMPLRYSSSATSSSSQGSADDSTSSTAGTGSSTHYWSRNASSFSPSWGSWGRLSSRVKGWWSSVAGAKEARRREKRRAAAWM</sequence>
<evidence type="ECO:0000256" key="2">
    <source>
        <dbReference type="ARBA" id="ARBA00022527"/>
    </source>
</evidence>
<dbReference type="OrthoDB" id="68483at2759"/>
<dbReference type="SUPFAM" id="SSF56112">
    <property type="entry name" value="Protein kinase-like (PK-like)"/>
    <property type="match status" value="1"/>
</dbReference>
<keyword evidence="5 11" id="KW-0418">Kinase</keyword>
<dbReference type="InterPro" id="IPR008271">
    <property type="entry name" value="Ser/Thr_kinase_AS"/>
</dbReference>
<evidence type="ECO:0000256" key="1">
    <source>
        <dbReference type="ARBA" id="ARBA00012513"/>
    </source>
</evidence>
<dbReference type="GO" id="GO:0004674">
    <property type="term" value="F:protein serine/threonine kinase activity"/>
    <property type="evidence" value="ECO:0007669"/>
    <property type="project" value="UniProtKB-KW"/>
</dbReference>
<feature type="compositionally biased region" description="Low complexity" evidence="9">
    <location>
        <begin position="605"/>
        <end position="622"/>
    </location>
</feature>
<name>A0A4Q9MM93_9APHY</name>
<feature type="region of interest" description="Disordered" evidence="9">
    <location>
        <begin position="802"/>
        <end position="828"/>
    </location>
</feature>
<dbReference type="EC" id="2.7.11.1" evidence="1"/>
<dbReference type="InterPro" id="IPR050236">
    <property type="entry name" value="Ser_Thr_kinase_AGC"/>
</dbReference>
<dbReference type="Gene3D" id="1.10.510.10">
    <property type="entry name" value="Transferase(Phosphotransferase) domain 1"/>
    <property type="match status" value="1"/>
</dbReference>
<gene>
    <name evidence="11" type="ORF">BD311DRAFT_758997</name>
</gene>
<dbReference type="GO" id="GO:0005524">
    <property type="term" value="F:ATP binding"/>
    <property type="evidence" value="ECO:0007669"/>
    <property type="project" value="UniProtKB-KW"/>
</dbReference>
<dbReference type="Gene3D" id="3.30.200.20">
    <property type="entry name" value="Phosphorylase Kinase, domain 1"/>
    <property type="match status" value="1"/>
</dbReference>
<dbReference type="EMBL" id="ML143424">
    <property type="protein sequence ID" value="TBU28197.1"/>
    <property type="molecule type" value="Genomic_DNA"/>
</dbReference>
<dbReference type="Proteomes" id="UP000292957">
    <property type="component" value="Unassembled WGS sequence"/>
</dbReference>
<accession>A0A4Q9MM93</accession>
<feature type="region of interest" description="Disordered" evidence="9">
    <location>
        <begin position="573"/>
        <end position="649"/>
    </location>
</feature>
<keyword evidence="3" id="KW-0808">Transferase</keyword>
<dbReference type="PANTHER" id="PTHR24356:SF1">
    <property type="entry name" value="SERINE_THREONINE-PROTEIN KINASE GREATWALL"/>
    <property type="match status" value="1"/>
</dbReference>